<dbReference type="InterPro" id="IPR043128">
    <property type="entry name" value="Rev_trsase/Diguanyl_cyclase"/>
</dbReference>
<evidence type="ECO:0000313" key="1">
    <source>
        <dbReference type="EMBL" id="KAJ8379796.1"/>
    </source>
</evidence>
<organism evidence="1 2">
    <name type="scientific">Synaphobranchus kaupii</name>
    <name type="common">Kaup's arrowtooth eel</name>
    <dbReference type="NCBI Taxonomy" id="118154"/>
    <lineage>
        <taxon>Eukaryota</taxon>
        <taxon>Metazoa</taxon>
        <taxon>Chordata</taxon>
        <taxon>Craniata</taxon>
        <taxon>Vertebrata</taxon>
        <taxon>Euteleostomi</taxon>
        <taxon>Actinopterygii</taxon>
        <taxon>Neopterygii</taxon>
        <taxon>Teleostei</taxon>
        <taxon>Anguilliformes</taxon>
        <taxon>Synaphobranchidae</taxon>
        <taxon>Synaphobranchus</taxon>
    </lineage>
</organism>
<dbReference type="Gene3D" id="3.30.70.270">
    <property type="match status" value="1"/>
</dbReference>
<dbReference type="InterPro" id="IPR043502">
    <property type="entry name" value="DNA/RNA_pol_sf"/>
</dbReference>
<dbReference type="OrthoDB" id="420169at2759"/>
<evidence type="ECO:0000313" key="2">
    <source>
        <dbReference type="Proteomes" id="UP001152622"/>
    </source>
</evidence>
<name>A0A9Q1JAQ4_SYNKA</name>
<gene>
    <name evidence="1" type="ORF">SKAU_G00005740</name>
</gene>
<accession>A0A9Q1JAQ4</accession>
<dbReference type="Proteomes" id="UP001152622">
    <property type="component" value="Chromosome 1"/>
</dbReference>
<protein>
    <recommendedName>
        <fullName evidence="3">Reverse transcriptase</fullName>
    </recommendedName>
</protein>
<dbReference type="EMBL" id="JAINUF010000001">
    <property type="protein sequence ID" value="KAJ8379796.1"/>
    <property type="molecule type" value="Genomic_DNA"/>
</dbReference>
<comment type="caution">
    <text evidence="1">The sequence shown here is derived from an EMBL/GenBank/DDBJ whole genome shotgun (WGS) entry which is preliminary data.</text>
</comment>
<proteinExistence type="predicted"/>
<dbReference type="SUPFAM" id="SSF56672">
    <property type="entry name" value="DNA/RNA polymerases"/>
    <property type="match status" value="1"/>
</dbReference>
<reference evidence="1" key="1">
    <citation type="journal article" date="2023" name="Science">
        <title>Genome structures resolve the early diversification of teleost fishes.</title>
        <authorList>
            <person name="Parey E."/>
            <person name="Louis A."/>
            <person name="Montfort J."/>
            <person name="Bouchez O."/>
            <person name="Roques C."/>
            <person name="Iampietro C."/>
            <person name="Lluch J."/>
            <person name="Castinel A."/>
            <person name="Donnadieu C."/>
            <person name="Desvignes T."/>
            <person name="Floi Bucao C."/>
            <person name="Jouanno E."/>
            <person name="Wen M."/>
            <person name="Mejri S."/>
            <person name="Dirks R."/>
            <person name="Jansen H."/>
            <person name="Henkel C."/>
            <person name="Chen W.J."/>
            <person name="Zahm M."/>
            <person name="Cabau C."/>
            <person name="Klopp C."/>
            <person name="Thompson A.W."/>
            <person name="Robinson-Rechavi M."/>
            <person name="Braasch I."/>
            <person name="Lecointre G."/>
            <person name="Bobe J."/>
            <person name="Postlethwait J.H."/>
            <person name="Berthelot C."/>
            <person name="Roest Crollius H."/>
            <person name="Guiguen Y."/>
        </authorList>
    </citation>
    <scope>NUCLEOTIDE SEQUENCE</scope>
    <source>
        <strain evidence="1">WJC10195</strain>
    </source>
</reference>
<dbReference type="AlphaFoldDB" id="A0A9Q1JAQ4"/>
<keyword evidence="2" id="KW-1185">Reference proteome</keyword>
<sequence length="149" mass="17001">MGPIHAGSEQRGEVEMKIWTVQTLPGEVQAEDLPRVEGLAPAQQHQAQELLQPTRVFTAHKEDFGCTDAVLHHTTTRLKAVVDAYLLPQIEEFLTCLERAEWYSTLDLASGYQQVVRCHRNRRLSKRMLGKLERSQRSWSIWGPPTQAL</sequence>
<evidence type="ECO:0008006" key="3">
    <source>
        <dbReference type="Google" id="ProtNLM"/>
    </source>
</evidence>